<evidence type="ECO:0000313" key="19">
    <source>
        <dbReference type="EMBL" id="CAD8378321.1"/>
    </source>
</evidence>
<organism evidence="19">
    <name type="scientific">Minutocellus polymorphus</name>
    <dbReference type="NCBI Taxonomy" id="265543"/>
    <lineage>
        <taxon>Eukaryota</taxon>
        <taxon>Sar</taxon>
        <taxon>Stramenopiles</taxon>
        <taxon>Ochrophyta</taxon>
        <taxon>Bacillariophyta</taxon>
        <taxon>Mediophyceae</taxon>
        <taxon>Cymatosirophycidae</taxon>
        <taxon>Cymatosirales</taxon>
        <taxon>Cymatosiraceae</taxon>
        <taxon>Minutocellus</taxon>
    </lineage>
</organism>
<dbReference type="GO" id="GO:0005576">
    <property type="term" value="C:extracellular region"/>
    <property type="evidence" value="ECO:0007669"/>
    <property type="project" value="TreeGrafter"/>
</dbReference>
<comment type="catalytic activity">
    <reaction evidence="12">
        <text>Successive hydrolysis of beta-D-glucose units from the non-reducing ends of (1-&gt;3)-beta-D-glucans, releasing alpha-glucose.</text>
        <dbReference type="EC" id="3.2.1.58"/>
    </reaction>
</comment>
<comment type="similarity">
    <text evidence="2 16">Belongs to the glycosyl hydrolase 5 (cellulase A) family.</text>
</comment>
<evidence type="ECO:0000256" key="8">
    <source>
        <dbReference type="ARBA" id="ARBA00023136"/>
    </source>
</evidence>
<evidence type="ECO:0000256" key="4">
    <source>
        <dbReference type="ARBA" id="ARBA00022692"/>
    </source>
</evidence>
<evidence type="ECO:0000256" key="9">
    <source>
        <dbReference type="ARBA" id="ARBA00023180"/>
    </source>
</evidence>
<evidence type="ECO:0000256" key="3">
    <source>
        <dbReference type="ARBA" id="ARBA00022475"/>
    </source>
</evidence>
<keyword evidence="7 17" id="KW-1133">Transmembrane helix</keyword>
<dbReference type="Pfam" id="PF00150">
    <property type="entry name" value="Cellulase"/>
    <property type="match status" value="1"/>
</dbReference>
<evidence type="ECO:0000256" key="11">
    <source>
        <dbReference type="ARBA" id="ARBA00023316"/>
    </source>
</evidence>
<keyword evidence="11" id="KW-0961">Cell wall biogenesis/degradation</keyword>
<dbReference type="InterPro" id="IPR050386">
    <property type="entry name" value="Glycosyl_hydrolase_5"/>
</dbReference>
<evidence type="ECO:0000256" key="2">
    <source>
        <dbReference type="ARBA" id="ARBA00005641"/>
    </source>
</evidence>
<evidence type="ECO:0000256" key="13">
    <source>
        <dbReference type="ARBA" id="ARBA00037126"/>
    </source>
</evidence>
<dbReference type="InterPro" id="IPR001547">
    <property type="entry name" value="Glyco_hydro_5"/>
</dbReference>
<evidence type="ECO:0000256" key="17">
    <source>
        <dbReference type="SAM" id="Phobius"/>
    </source>
</evidence>
<dbReference type="EMBL" id="HBEJ01017090">
    <property type="protein sequence ID" value="CAD8378321.1"/>
    <property type="molecule type" value="Transcribed_RNA"/>
</dbReference>
<sequence length="547" mass="62345">MPPVEPFRGVSLGGWLVFESFLTPYLFTLTDCDVNGNFYDVAIGNRQGNATSSGINRNVVKIGNETKNCMPLEAYPVDTWTLTSSFPSKDMARAYLKRHWDTWVTEDDIAKISGAGLTHVKIPMGHWIRGDIREGEPWVDGDWQYFARAVGWCRKYGLKVVADIHTAPGSQNGFDNSGQLLTQRTARHWSTHQERVARSIKAVEDVALAVKDEGMDDVVGGIEILNEVYSDANITTVKDFYDKSFDAIRRYLPNTTVVASDNFDSGQFNGFWTDPHKYSNTLLDTHLYTVFSEKLRAMSPKQHVAFVCGKHYNIEMMKCCWNDDGRSKGLGRIIGEWTASYDMDVAAMINVVFDEISRTGIAPRFDREISPQEKRMLRNYVEAQMVVYEGKVAGETNGWFYWNFKVQGGVFAEWDLLRGVDEGWFPKVDAFIPARERFGDCEDIILRTKDDLSVIHEYPDPKDLPDELIEERYFDDDIVSSHGLSLERHRRAHQIRCALVILSVVMLAFAVVRGNHRLRHRKQRKEYDALPDAEFEVVKTPPPTPSP</sequence>
<evidence type="ECO:0000256" key="1">
    <source>
        <dbReference type="ARBA" id="ARBA00004401"/>
    </source>
</evidence>
<keyword evidence="5 16" id="KW-0378">Hydrolase</keyword>
<comment type="subcellular location">
    <subcellularLocation>
        <location evidence="1">Cell membrane</location>
        <topology evidence="1">Single-pass type II membrane protein</topology>
    </subcellularLocation>
</comment>
<keyword evidence="8 17" id="KW-0472">Membrane</keyword>
<reference evidence="19" key="1">
    <citation type="submission" date="2021-01" db="EMBL/GenBank/DDBJ databases">
        <authorList>
            <person name="Corre E."/>
            <person name="Pelletier E."/>
            <person name="Niang G."/>
            <person name="Scheremetjew M."/>
            <person name="Finn R."/>
            <person name="Kale V."/>
            <person name="Holt S."/>
            <person name="Cochrane G."/>
            <person name="Meng A."/>
            <person name="Brown T."/>
            <person name="Cohen L."/>
        </authorList>
    </citation>
    <scope>NUCLEOTIDE SEQUENCE</scope>
    <source>
        <strain evidence="19">CCMP3303</strain>
    </source>
</reference>
<dbReference type="GO" id="GO:0004338">
    <property type="term" value="F:glucan exo-1,3-beta-glucosidase activity"/>
    <property type="evidence" value="ECO:0007669"/>
    <property type="project" value="UniProtKB-EC"/>
</dbReference>
<name>A0A7S0AYM7_9STRA</name>
<feature type="transmembrane region" description="Helical" evidence="17">
    <location>
        <begin position="498"/>
        <end position="515"/>
    </location>
</feature>
<keyword evidence="6" id="KW-0735">Signal-anchor</keyword>
<evidence type="ECO:0000256" key="12">
    <source>
        <dbReference type="ARBA" id="ARBA00036824"/>
    </source>
</evidence>
<evidence type="ECO:0000259" key="18">
    <source>
        <dbReference type="Pfam" id="PF00150"/>
    </source>
</evidence>
<gene>
    <name evidence="19" type="ORF">MPOL1434_LOCUS9971</name>
</gene>
<dbReference type="Gene3D" id="3.20.20.80">
    <property type="entry name" value="Glycosidases"/>
    <property type="match status" value="1"/>
</dbReference>
<accession>A0A7S0AYM7</accession>
<comment type="function">
    <text evidence="13">Glucosidase involved in the degradation of cellulosic biomass. Active on lichenan.</text>
</comment>
<evidence type="ECO:0000256" key="14">
    <source>
        <dbReference type="ARBA" id="ARBA00038929"/>
    </source>
</evidence>
<evidence type="ECO:0000256" key="10">
    <source>
        <dbReference type="ARBA" id="ARBA00023295"/>
    </source>
</evidence>
<protein>
    <recommendedName>
        <fullName evidence="14">glucan 1,3-beta-glucosidase</fullName>
        <ecNumber evidence="14">3.2.1.58</ecNumber>
    </recommendedName>
    <alternativeName>
        <fullName evidence="15">Exo-1,3-beta-glucanase D</fullName>
    </alternativeName>
</protein>
<dbReference type="GO" id="GO:0071555">
    <property type="term" value="P:cell wall organization"/>
    <property type="evidence" value="ECO:0007669"/>
    <property type="project" value="UniProtKB-KW"/>
</dbReference>
<evidence type="ECO:0000256" key="15">
    <source>
        <dbReference type="ARBA" id="ARBA00041260"/>
    </source>
</evidence>
<dbReference type="PANTHER" id="PTHR31297">
    <property type="entry name" value="GLUCAN ENDO-1,6-BETA-GLUCOSIDASE B"/>
    <property type="match status" value="1"/>
</dbReference>
<dbReference type="GO" id="GO:0009251">
    <property type="term" value="P:glucan catabolic process"/>
    <property type="evidence" value="ECO:0007669"/>
    <property type="project" value="TreeGrafter"/>
</dbReference>
<dbReference type="InterPro" id="IPR017853">
    <property type="entry name" value="GH"/>
</dbReference>
<dbReference type="PANTHER" id="PTHR31297:SF34">
    <property type="entry name" value="GLUCAN 1,3-BETA-GLUCOSIDASE 2"/>
    <property type="match status" value="1"/>
</dbReference>
<evidence type="ECO:0000256" key="5">
    <source>
        <dbReference type="ARBA" id="ARBA00022801"/>
    </source>
</evidence>
<keyword evidence="10 16" id="KW-0326">Glycosidase</keyword>
<keyword evidence="9" id="KW-0325">Glycoprotein</keyword>
<evidence type="ECO:0000256" key="16">
    <source>
        <dbReference type="RuleBase" id="RU361153"/>
    </source>
</evidence>
<evidence type="ECO:0000256" key="7">
    <source>
        <dbReference type="ARBA" id="ARBA00022989"/>
    </source>
</evidence>
<dbReference type="AlphaFoldDB" id="A0A7S0AYM7"/>
<dbReference type="GO" id="GO:0005886">
    <property type="term" value="C:plasma membrane"/>
    <property type="evidence" value="ECO:0007669"/>
    <property type="project" value="UniProtKB-SubCell"/>
</dbReference>
<dbReference type="SUPFAM" id="SSF51445">
    <property type="entry name" value="(Trans)glycosidases"/>
    <property type="match status" value="1"/>
</dbReference>
<dbReference type="EC" id="3.2.1.58" evidence="14"/>
<evidence type="ECO:0000256" key="6">
    <source>
        <dbReference type="ARBA" id="ARBA00022968"/>
    </source>
</evidence>
<feature type="domain" description="Glycoside hydrolase family 5" evidence="18">
    <location>
        <begin position="99"/>
        <end position="342"/>
    </location>
</feature>
<keyword evidence="4 17" id="KW-0812">Transmembrane</keyword>
<keyword evidence="3" id="KW-1003">Cell membrane</keyword>
<dbReference type="GO" id="GO:0009986">
    <property type="term" value="C:cell surface"/>
    <property type="evidence" value="ECO:0007669"/>
    <property type="project" value="TreeGrafter"/>
</dbReference>
<proteinExistence type="inferred from homology"/>